<sequence>MQIKIIIHNCFENDREFIDDRPETGDLAPHVLCTLTNLRNLVRERSTEIARIDSAQFLREFVYYSASVSDDLLEFVYNY</sequence>
<name>A0A6J6LFJ0_9ZZZZ</name>
<proteinExistence type="predicted"/>
<dbReference type="EMBL" id="CAEZWM010000105">
    <property type="protein sequence ID" value="CAB4659978.1"/>
    <property type="molecule type" value="Genomic_DNA"/>
</dbReference>
<reference evidence="1" key="1">
    <citation type="submission" date="2020-05" db="EMBL/GenBank/DDBJ databases">
        <authorList>
            <person name="Chiriac C."/>
            <person name="Salcher M."/>
            <person name="Ghai R."/>
            <person name="Kavagutti S V."/>
        </authorList>
    </citation>
    <scope>NUCLEOTIDE SEQUENCE</scope>
</reference>
<gene>
    <name evidence="1" type="ORF">UFOPK2242_00908</name>
</gene>
<protein>
    <submittedName>
        <fullName evidence="1">Unannotated protein</fullName>
    </submittedName>
</protein>
<dbReference type="AlphaFoldDB" id="A0A6J6LFJ0"/>
<accession>A0A6J6LFJ0</accession>
<evidence type="ECO:0000313" key="1">
    <source>
        <dbReference type="EMBL" id="CAB4659978.1"/>
    </source>
</evidence>
<organism evidence="1">
    <name type="scientific">freshwater metagenome</name>
    <dbReference type="NCBI Taxonomy" id="449393"/>
    <lineage>
        <taxon>unclassified sequences</taxon>
        <taxon>metagenomes</taxon>
        <taxon>ecological metagenomes</taxon>
    </lineage>
</organism>